<dbReference type="Gene3D" id="3.40.109.10">
    <property type="entry name" value="NADH Oxidase"/>
    <property type="match status" value="1"/>
</dbReference>
<name>A0A6N7ERL4_9MICO</name>
<evidence type="ECO:0000259" key="1">
    <source>
        <dbReference type="Pfam" id="PF00881"/>
    </source>
</evidence>
<dbReference type="GO" id="GO:0035527">
    <property type="term" value="F:3-hydroxypropionate dehydrogenase (NADP+) activity"/>
    <property type="evidence" value="ECO:0007669"/>
    <property type="project" value="UniProtKB-EC"/>
</dbReference>
<dbReference type="EMBL" id="WHPC01000051">
    <property type="protein sequence ID" value="MPV37824.1"/>
    <property type="molecule type" value="Genomic_DNA"/>
</dbReference>
<dbReference type="OrthoDB" id="9784375at2"/>
<dbReference type="NCBIfam" id="NF003768">
    <property type="entry name" value="PRK05365.1"/>
    <property type="match status" value="1"/>
</dbReference>
<dbReference type="PANTHER" id="PTHR43543:SF1">
    <property type="entry name" value="MALONIC SEMIALDEHYDE REDUCTASE RUTE-RELATED"/>
    <property type="match status" value="1"/>
</dbReference>
<evidence type="ECO:0000313" key="2">
    <source>
        <dbReference type="EMBL" id="MPV37824.1"/>
    </source>
</evidence>
<comment type="caution">
    <text evidence="2">The sequence shown here is derived from an EMBL/GenBank/DDBJ whole genome shotgun (WGS) entry which is preliminary data.</text>
</comment>
<evidence type="ECO:0000313" key="3">
    <source>
        <dbReference type="Proteomes" id="UP000437709"/>
    </source>
</evidence>
<organism evidence="2 3">
    <name type="scientific">Georgenia subflava</name>
    <dbReference type="NCBI Taxonomy" id="1622177"/>
    <lineage>
        <taxon>Bacteria</taxon>
        <taxon>Bacillati</taxon>
        <taxon>Actinomycetota</taxon>
        <taxon>Actinomycetes</taxon>
        <taxon>Micrococcales</taxon>
        <taxon>Bogoriellaceae</taxon>
        <taxon>Georgenia</taxon>
    </lineage>
</organism>
<keyword evidence="3" id="KW-1185">Reference proteome</keyword>
<accession>A0A6N7ERL4</accession>
<feature type="domain" description="Nitroreductase" evidence="1">
    <location>
        <begin position="85"/>
        <end position="242"/>
    </location>
</feature>
<dbReference type="EC" id="1.1.1.298" evidence="2"/>
<gene>
    <name evidence="2" type="ORF">GB881_12365</name>
</gene>
<dbReference type="Pfam" id="PF00881">
    <property type="entry name" value="Nitroreductase"/>
    <property type="match status" value="1"/>
</dbReference>
<sequence>MVSIVPSPASHHRTVSTVRRHSVRSATVLTVDEHSSAGSSVGDLTEAAGCVRPADGFDLDVTQTDLAAPTRLDAASLDLLFAGARTTNTFTPEPVDPDVVHRAYDQLRWAPTSMNIQPLRLTALVSRAARESVVAHLGPRNQAKTLAAPLSVVAAYDPAFHTHLDVLAPHREGLREQLEGQPERRDAMARTNALIQLGYLIVALRAEGLQVGPIGGLDPLGVDAAVHAENGWRTLAVLNLGHAPDPADPTAQRPRAGRLEAAQAVLTR</sequence>
<dbReference type="SUPFAM" id="SSF55469">
    <property type="entry name" value="FMN-dependent nitroreductase-like"/>
    <property type="match status" value="1"/>
</dbReference>
<reference evidence="2 3" key="1">
    <citation type="submission" date="2019-10" db="EMBL/GenBank/DDBJ databases">
        <title>Georgenia wutianyii sp. nov. and Georgenia yuyongxinii sp. nov. isolated from plateau pika (Ochotona curzoniae) in the Qinghai-Tibet plateau of China.</title>
        <authorList>
            <person name="Tian Z."/>
        </authorList>
    </citation>
    <scope>NUCLEOTIDE SEQUENCE [LARGE SCALE GENOMIC DNA]</scope>
    <source>
        <strain evidence="2 3">JCM 19765</strain>
    </source>
</reference>
<keyword evidence="2" id="KW-0560">Oxidoreductase</keyword>
<dbReference type="InterPro" id="IPR050461">
    <property type="entry name" value="Nitroreductase_HadB/RutE"/>
</dbReference>
<dbReference type="Proteomes" id="UP000437709">
    <property type="component" value="Unassembled WGS sequence"/>
</dbReference>
<dbReference type="PANTHER" id="PTHR43543">
    <property type="entry name" value="MALONIC SEMIALDEHYDE REDUCTASE RUTE-RELATED"/>
    <property type="match status" value="1"/>
</dbReference>
<dbReference type="AlphaFoldDB" id="A0A6N7ERL4"/>
<protein>
    <submittedName>
        <fullName evidence="2">Malonic semialdehyde reductase</fullName>
        <ecNumber evidence="2">1.1.1.298</ecNumber>
    </submittedName>
</protein>
<dbReference type="InterPro" id="IPR029479">
    <property type="entry name" value="Nitroreductase"/>
</dbReference>
<dbReference type="InterPro" id="IPR000415">
    <property type="entry name" value="Nitroreductase-like"/>
</dbReference>
<proteinExistence type="predicted"/>